<keyword evidence="3 7" id="KW-0028">Amino-acid biosynthesis</keyword>
<dbReference type="eggNOG" id="COG2021">
    <property type="taxonomic scope" value="Bacteria"/>
</dbReference>
<dbReference type="RefSeq" id="WP_013114542.1">
    <property type="nucleotide sequence ID" value="NC_014150.1"/>
</dbReference>
<dbReference type="GO" id="GO:0009086">
    <property type="term" value="P:methionine biosynthetic process"/>
    <property type="evidence" value="ECO:0007669"/>
    <property type="project" value="UniProtKB-UniRule"/>
</dbReference>
<evidence type="ECO:0000256" key="9">
    <source>
        <dbReference type="SAM" id="Coils"/>
    </source>
</evidence>
<dbReference type="NCBIfam" id="NF001209">
    <property type="entry name" value="PRK00175.1"/>
    <property type="match status" value="1"/>
</dbReference>
<dbReference type="HAMAP" id="MF_00296">
    <property type="entry name" value="MetX_acyltransf"/>
    <property type="match status" value="1"/>
</dbReference>
<organism evidence="11 12">
    <name type="scientific">Brachyspira murdochii (strain ATCC 51284 / DSM 12563 / 56-150)</name>
    <name type="common">Serpulina murdochii</name>
    <dbReference type="NCBI Taxonomy" id="526224"/>
    <lineage>
        <taxon>Bacteria</taxon>
        <taxon>Pseudomonadati</taxon>
        <taxon>Spirochaetota</taxon>
        <taxon>Spirochaetia</taxon>
        <taxon>Brachyspirales</taxon>
        <taxon>Brachyspiraceae</taxon>
        <taxon>Brachyspira</taxon>
    </lineage>
</organism>
<dbReference type="GO" id="GO:0005737">
    <property type="term" value="C:cytoplasm"/>
    <property type="evidence" value="ECO:0007669"/>
    <property type="project" value="UniProtKB-SubCell"/>
</dbReference>
<dbReference type="Pfam" id="PF00561">
    <property type="entry name" value="Abhydrolase_1"/>
    <property type="match status" value="1"/>
</dbReference>
<dbReference type="KEGG" id="brm:Bmur_2096"/>
<dbReference type="GO" id="GO:0009092">
    <property type="term" value="P:homoserine metabolic process"/>
    <property type="evidence" value="ECO:0007669"/>
    <property type="project" value="TreeGrafter"/>
</dbReference>
<keyword evidence="9" id="KW-0175">Coiled coil</keyword>
<proteinExistence type="inferred from homology"/>
<evidence type="ECO:0000256" key="2">
    <source>
        <dbReference type="ARBA" id="ARBA00022490"/>
    </source>
</evidence>
<feature type="binding site" evidence="7">
    <location>
        <position position="367"/>
    </location>
    <ligand>
        <name>substrate</name>
    </ligand>
</feature>
<reference evidence="11 12" key="1">
    <citation type="journal article" date="2010" name="Stand. Genomic Sci.">
        <title>Complete genome sequence of Brachyspira murdochii type strain (56-150).</title>
        <authorList>
            <person name="Pati A."/>
            <person name="Sikorski J."/>
            <person name="Gronow S."/>
            <person name="Munk C."/>
            <person name="Lapidus A."/>
            <person name="Copeland A."/>
            <person name="Glavina Del Tio T."/>
            <person name="Nolan M."/>
            <person name="Lucas S."/>
            <person name="Chen F."/>
            <person name="Tice H."/>
            <person name="Cheng J.F."/>
            <person name="Han C."/>
            <person name="Detter J.C."/>
            <person name="Bruce D."/>
            <person name="Tapia R."/>
            <person name="Goodwin L."/>
            <person name="Pitluck S."/>
            <person name="Liolios K."/>
            <person name="Ivanova N."/>
            <person name="Mavromatis K."/>
            <person name="Mikhailova N."/>
            <person name="Chen A."/>
            <person name="Palaniappan K."/>
            <person name="Land M."/>
            <person name="Hauser L."/>
            <person name="Chang Y.J."/>
            <person name="Jeffries C.D."/>
            <person name="Spring S."/>
            <person name="Rohde M."/>
            <person name="Goker M."/>
            <person name="Bristow J."/>
            <person name="Eisen J.A."/>
            <person name="Markowitz V."/>
            <person name="Hugenholtz P."/>
            <person name="Kyrpides N.C."/>
            <person name="Klenk H.P."/>
        </authorList>
    </citation>
    <scope>NUCLEOTIDE SEQUENCE [LARGE SCALE GENOMIC DNA]</scope>
    <source>
        <strain evidence="12">ATCC 51284 / DSM 12563 / 56-150</strain>
    </source>
</reference>
<evidence type="ECO:0000313" key="11">
    <source>
        <dbReference type="EMBL" id="ADG72171.1"/>
    </source>
</evidence>
<dbReference type="PANTHER" id="PTHR32268">
    <property type="entry name" value="HOMOSERINE O-ACETYLTRANSFERASE"/>
    <property type="match status" value="1"/>
</dbReference>
<evidence type="ECO:0000256" key="7">
    <source>
        <dbReference type="HAMAP-Rule" id="MF_00296"/>
    </source>
</evidence>
<feature type="active site" evidence="7 8">
    <location>
        <position position="366"/>
    </location>
</feature>
<evidence type="ECO:0000256" key="5">
    <source>
        <dbReference type="ARBA" id="ARBA00023167"/>
    </source>
</evidence>
<keyword evidence="4 7" id="KW-0808">Transferase</keyword>
<evidence type="ECO:0000259" key="10">
    <source>
        <dbReference type="Pfam" id="PF00561"/>
    </source>
</evidence>
<dbReference type="PIRSF" id="PIRSF000443">
    <property type="entry name" value="Homoser_Ac_trans"/>
    <property type="match status" value="1"/>
</dbReference>
<dbReference type="FunFam" id="1.10.1740.110:FF:000001">
    <property type="entry name" value="Homoserine O-acetyltransferase"/>
    <property type="match status" value="1"/>
</dbReference>
<evidence type="ECO:0000313" key="12">
    <source>
        <dbReference type="Proteomes" id="UP000001915"/>
    </source>
</evidence>
<feature type="active site" description="Nucleophile" evidence="7 8">
    <location>
        <position position="172"/>
    </location>
</feature>
<comment type="similarity">
    <text evidence="7">Belongs to the AB hydrolase superfamily. MetX family.</text>
</comment>
<dbReference type="HOGENOM" id="CLU_028760_1_2_12"/>
<comment type="pathway">
    <text evidence="7">Amino-acid biosynthesis; L-methionine biosynthesis via de novo pathway; O-acetyl-L-homoserine from L-homoserine: step 1/1.</text>
</comment>
<dbReference type="Proteomes" id="UP000001915">
    <property type="component" value="Chromosome"/>
</dbReference>
<dbReference type="EMBL" id="CP001959">
    <property type="protein sequence ID" value="ADG72171.1"/>
    <property type="molecule type" value="Genomic_DNA"/>
</dbReference>
<keyword evidence="2 7" id="KW-0963">Cytoplasm</keyword>
<comment type="subunit">
    <text evidence="1 7">Homodimer.</text>
</comment>
<comment type="caution">
    <text evidence="7">Lacks conserved residue(s) required for the propagation of feature annotation.</text>
</comment>
<dbReference type="InterPro" id="IPR000073">
    <property type="entry name" value="AB_hydrolase_1"/>
</dbReference>
<dbReference type="AlphaFoldDB" id="D5U3T9"/>
<dbReference type="UniPathway" id="UPA00051">
    <property type="reaction ID" value="UER00074"/>
</dbReference>
<evidence type="ECO:0000256" key="1">
    <source>
        <dbReference type="ARBA" id="ARBA00011738"/>
    </source>
</evidence>
<dbReference type="InterPro" id="IPR029058">
    <property type="entry name" value="AB_hydrolase_fold"/>
</dbReference>
<feature type="domain" description="AB hydrolase-1" evidence="10">
    <location>
        <begin position="76"/>
        <end position="370"/>
    </location>
</feature>
<dbReference type="STRING" id="526224.Bmur_2096"/>
<evidence type="ECO:0000256" key="3">
    <source>
        <dbReference type="ARBA" id="ARBA00022605"/>
    </source>
</evidence>
<sequence length="386" mass="43974">MKNIKNIIKDKKNKKSKIKEQINKIEEIIEEIITDEKSSLKFFHYDKAFKFENGASIQELTIAYTASGHLNINRDNAILICHAFTGDADVLSWWSNFVGKGKAIDTNKYFVICSNVLGGCSGTTGPSSKKPNSNLCYGTDFPTFTIKDIVKVQKILIDALGIKKLYCVIGGSMGGMQALQWTASYPQMMEKAIIIASTMTHSPMQIAFNEIAREAITEDNEWYGGKYYGMSSPDKGLALARMLGHITYMSEEYMRKKFGRRRKKALKYFTPSFEVENYLHYNGEKFTSRFDANSFLYLTKAMDFFDAKDDIKKIKNKKNVSLNKVLVISFISDWLYPSTQSAEIVSAYQHANISTEFYEIESNYGHDAFLIKNPEQTKCIKKFLNI</sequence>
<protein>
    <recommendedName>
        <fullName evidence="7">Homoserine O-acetyltransferase</fullName>
        <shortName evidence="7">HAT</shortName>
        <ecNumber evidence="7">2.3.1.31</ecNumber>
    </recommendedName>
    <alternativeName>
        <fullName evidence="7">Homoserine transacetylase</fullName>
        <shortName evidence="7">HTA</shortName>
    </alternativeName>
</protein>
<dbReference type="NCBIfam" id="TIGR01392">
    <property type="entry name" value="homoserO_Ac_trn"/>
    <property type="match status" value="1"/>
</dbReference>
<dbReference type="Gene3D" id="3.40.50.1820">
    <property type="entry name" value="alpha/beta hydrolase"/>
    <property type="match status" value="1"/>
</dbReference>
<feature type="binding site" evidence="7">
    <location>
        <position position="241"/>
    </location>
    <ligand>
        <name>substrate</name>
    </ligand>
</feature>
<feature type="active site" evidence="7 8">
    <location>
        <position position="333"/>
    </location>
</feature>
<dbReference type="GO" id="GO:0004414">
    <property type="term" value="F:homoserine O-acetyltransferase activity"/>
    <property type="evidence" value="ECO:0007669"/>
    <property type="project" value="UniProtKB-UniRule"/>
</dbReference>
<comment type="subcellular location">
    <subcellularLocation>
        <location evidence="7">Cytoplasm</location>
    </subcellularLocation>
</comment>
<feature type="coiled-coil region" evidence="9">
    <location>
        <begin position="1"/>
        <end position="35"/>
    </location>
</feature>
<evidence type="ECO:0000256" key="4">
    <source>
        <dbReference type="ARBA" id="ARBA00022679"/>
    </source>
</evidence>
<dbReference type="InterPro" id="IPR008220">
    <property type="entry name" value="HAT_MetX-like"/>
</dbReference>
<dbReference type="SUPFAM" id="SSF53474">
    <property type="entry name" value="alpha/beta-Hydrolases"/>
    <property type="match status" value="1"/>
</dbReference>
<name>D5U3T9_BRAM5</name>
<comment type="function">
    <text evidence="7">Transfers an acetyl group from acetyl-CoA to L-homoserine, forming acetyl-L-homoserine.</text>
</comment>
<evidence type="ECO:0000256" key="8">
    <source>
        <dbReference type="PIRSR" id="PIRSR000443-1"/>
    </source>
</evidence>
<evidence type="ECO:0000256" key="6">
    <source>
        <dbReference type="ARBA" id="ARBA00023315"/>
    </source>
</evidence>
<keyword evidence="6 7" id="KW-0012">Acyltransferase</keyword>
<keyword evidence="5 7" id="KW-0486">Methionine biosynthesis</keyword>
<accession>D5U3T9</accession>
<dbReference type="EC" id="2.3.1.31" evidence="7"/>
<dbReference type="PANTHER" id="PTHR32268:SF11">
    <property type="entry name" value="HOMOSERINE O-ACETYLTRANSFERASE"/>
    <property type="match status" value="1"/>
</dbReference>
<gene>
    <name evidence="7" type="primary">metXA</name>
    <name evidence="11" type="ordered locus">Bmur_2096</name>
</gene>
<comment type="catalytic activity">
    <reaction evidence="7">
        <text>L-homoserine + acetyl-CoA = O-acetyl-L-homoserine + CoA</text>
        <dbReference type="Rhea" id="RHEA:13701"/>
        <dbReference type="ChEBI" id="CHEBI:57287"/>
        <dbReference type="ChEBI" id="CHEBI:57288"/>
        <dbReference type="ChEBI" id="CHEBI:57476"/>
        <dbReference type="ChEBI" id="CHEBI:57716"/>
        <dbReference type="EC" id="2.3.1.31"/>
    </reaction>
</comment>
<dbReference type="Gene3D" id="1.10.1740.110">
    <property type="match status" value="1"/>
</dbReference>